<name>A0A8X6Y851_9ARAC</name>
<proteinExistence type="predicted"/>
<dbReference type="Proteomes" id="UP000886998">
    <property type="component" value="Unassembled WGS sequence"/>
</dbReference>
<gene>
    <name evidence="1" type="ORF">TNIN_89411</name>
</gene>
<sequence>MEPTVRGQKGRASWNRAVVGRGPEEMTLDQLGYGAGEQAFCDVMLNFMFPDFIIVEAIPGPLIHYHLSEIQHDMDTTIQDVLFLRFSISYVRPVIFLSEFNHDCYLK</sequence>
<comment type="caution">
    <text evidence="1">The sequence shown here is derived from an EMBL/GenBank/DDBJ whole genome shotgun (WGS) entry which is preliminary data.</text>
</comment>
<organism evidence="1 2">
    <name type="scientific">Trichonephila inaurata madagascariensis</name>
    <dbReference type="NCBI Taxonomy" id="2747483"/>
    <lineage>
        <taxon>Eukaryota</taxon>
        <taxon>Metazoa</taxon>
        <taxon>Ecdysozoa</taxon>
        <taxon>Arthropoda</taxon>
        <taxon>Chelicerata</taxon>
        <taxon>Arachnida</taxon>
        <taxon>Araneae</taxon>
        <taxon>Araneomorphae</taxon>
        <taxon>Entelegynae</taxon>
        <taxon>Araneoidea</taxon>
        <taxon>Nephilidae</taxon>
        <taxon>Trichonephila</taxon>
        <taxon>Trichonephila inaurata</taxon>
    </lineage>
</organism>
<dbReference type="EMBL" id="BMAV01016139">
    <property type="protein sequence ID" value="GFY66624.1"/>
    <property type="molecule type" value="Genomic_DNA"/>
</dbReference>
<evidence type="ECO:0000313" key="2">
    <source>
        <dbReference type="Proteomes" id="UP000886998"/>
    </source>
</evidence>
<accession>A0A8X6Y851</accession>
<keyword evidence="2" id="KW-1185">Reference proteome</keyword>
<dbReference type="OrthoDB" id="6437294at2759"/>
<protein>
    <submittedName>
        <fullName evidence="1">Uncharacterized protein</fullName>
    </submittedName>
</protein>
<dbReference type="AlphaFoldDB" id="A0A8X6Y851"/>
<reference evidence="1" key="1">
    <citation type="submission" date="2020-08" db="EMBL/GenBank/DDBJ databases">
        <title>Multicomponent nature underlies the extraordinary mechanical properties of spider dragline silk.</title>
        <authorList>
            <person name="Kono N."/>
            <person name="Nakamura H."/>
            <person name="Mori M."/>
            <person name="Yoshida Y."/>
            <person name="Ohtoshi R."/>
            <person name="Malay A.D."/>
            <person name="Moran D.A.P."/>
            <person name="Tomita M."/>
            <person name="Numata K."/>
            <person name="Arakawa K."/>
        </authorList>
    </citation>
    <scope>NUCLEOTIDE SEQUENCE</scope>
</reference>
<evidence type="ECO:0000313" key="1">
    <source>
        <dbReference type="EMBL" id="GFY66624.1"/>
    </source>
</evidence>